<comment type="caution">
    <text evidence="14">The sequence shown here is derived from an EMBL/GenBank/DDBJ whole genome shotgun (WGS) entry which is preliminary data.</text>
</comment>
<dbReference type="SMART" id="SM00360">
    <property type="entry name" value="RRM"/>
    <property type="match status" value="1"/>
</dbReference>
<feature type="domain" description="RRM" evidence="13">
    <location>
        <begin position="34"/>
        <end position="110"/>
    </location>
</feature>
<keyword evidence="9" id="KW-0007">Acetylation</keyword>
<dbReference type="InterPro" id="IPR000504">
    <property type="entry name" value="RRM_dom"/>
</dbReference>
<name>A0A9Q1CGA3_HOLLE</name>
<evidence type="ECO:0000256" key="9">
    <source>
        <dbReference type="ARBA" id="ARBA00022990"/>
    </source>
</evidence>
<evidence type="ECO:0000256" key="8">
    <source>
        <dbReference type="ARBA" id="ARBA00022917"/>
    </source>
</evidence>
<dbReference type="OrthoDB" id="48651at2759"/>
<sequence length="273" mass="29657">MSYSQGYGSGYRSGQDYGDRGRRNVKPIPEEPPFTAFVGNLPDDCVQGDLDHIFQGLNIQSVRLVRDRETDRFKGFSYVEFVDRDSLVKALELNGAEFETKNLKVDVAESRRKDGGGGRGGFRGGRGGGPGGGRGGRYGGGPSQSYDQGGYRGDRDGGGRGGYRGDYGGDYRRGGGGRPPGRGSYNNQDRMRGPPDSSRGRYQEEFKEPTPEDSAMRPKLKLKPRSVDVPTNQTAEAASRSSIFGTGKPREATADEDEKPSRSRQSSESKEST</sequence>
<evidence type="ECO:0000256" key="7">
    <source>
        <dbReference type="ARBA" id="ARBA00022884"/>
    </source>
</evidence>
<reference evidence="14" key="1">
    <citation type="submission" date="2021-10" db="EMBL/GenBank/DDBJ databases">
        <title>Tropical sea cucumber genome reveals ecological adaptation and Cuvierian tubules defense mechanism.</title>
        <authorList>
            <person name="Chen T."/>
        </authorList>
    </citation>
    <scope>NUCLEOTIDE SEQUENCE</scope>
    <source>
        <strain evidence="14">Nanhai2018</strain>
        <tissue evidence="14">Muscle</tissue>
    </source>
</reference>
<dbReference type="AlphaFoldDB" id="A0A9Q1CGA3"/>
<dbReference type="EMBL" id="JAIZAY010000004">
    <property type="protein sequence ID" value="KAJ8044183.1"/>
    <property type="molecule type" value="Genomic_DNA"/>
</dbReference>
<keyword evidence="3" id="KW-0488">Methylation</keyword>
<evidence type="ECO:0000256" key="12">
    <source>
        <dbReference type="SAM" id="MobiDB-lite"/>
    </source>
</evidence>
<keyword evidence="4" id="KW-0963">Cytoplasm</keyword>
<evidence type="ECO:0000256" key="1">
    <source>
        <dbReference type="ARBA" id="ARBA00004556"/>
    </source>
</evidence>
<dbReference type="CDD" id="cd12401">
    <property type="entry name" value="RRM_eIF4H"/>
    <property type="match status" value="1"/>
</dbReference>
<feature type="region of interest" description="Disordered" evidence="12">
    <location>
        <begin position="1"/>
        <end position="33"/>
    </location>
</feature>
<evidence type="ECO:0000313" key="15">
    <source>
        <dbReference type="Proteomes" id="UP001152320"/>
    </source>
</evidence>
<feature type="compositionally biased region" description="Basic and acidic residues" evidence="12">
    <location>
        <begin position="248"/>
        <end position="273"/>
    </location>
</feature>
<gene>
    <name evidence="14" type="ORF">HOLleu_11571</name>
</gene>
<keyword evidence="15" id="KW-1185">Reference proteome</keyword>
<dbReference type="SUPFAM" id="SSF54928">
    <property type="entry name" value="RNA-binding domain, RBD"/>
    <property type="match status" value="1"/>
</dbReference>
<organism evidence="14 15">
    <name type="scientific">Holothuria leucospilota</name>
    <name type="common">Black long sea cucumber</name>
    <name type="synonym">Mertensiothuria leucospilota</name>
    <dbReference type="NCBI Taxonomy" id="206669"/>
    <lineage>
        <taxon>Eukaryota</taxon>
        <taxon>Metazoa</taxon>
        <taxon>Echinodermata</taxon>
        <taxon>Eleutherozoa</taxon>
        <taxon>Echinozoa</taxon>
        <taxon>Holothuroidea</taxon>
        <taxon>Aspidochirotacea</taxon>
        <taxon>Aspidochirotida</taxon>
        <taxon>Holothuriidae</taxon>
        <taxon>Holothuria</taxon>
    </lineage>
</organism>
<dbReference type="InterPro" id="IPR035979">
    <property type="entry name" value="RBD_domain_sf"/>
</dbReference>
<dbReference type="PANTHER" id="PTHR23236:SF11">
    <property type="entry name" value="EUKARYOTIC TRANSLATION INITIATION FACTOR 4H"/>
    <property type="match status" value="1"/>
</dbReference>
<evidence type="ECO:0000256" key="2">
    <source>
        <dbReference type="ARBA" id="ARBA00013856"/>
    </source>
</evidence>
<accession>A0A9Q1CGA3</accession>
<dbReference type="Gene3D" id="3.30.70.330">
    <property type="match status" value="1"/>
</dbReference>
<dbReference type="InterPro" id="IPR034229">
    <property type="entry name" value="eIF4H_RRM"/>
</dbReference>
<feature type="compositionally biased region" description="Polar residues" evidence="12">
    <location>
        <begin position="229"/>
        <end position="244"/>
    </location>
</feature>
<dbReference type="PANTHER" id="PTHR23236">
    <property type="entry name" value="EUKARYOTIC TRANSLATION INITIATION FACTOR 4B/4H"/>
    <property type="match status" value="1"/>
</dbReference>
<comment type="subcellular location">
    <subcellularLocation>
        <location evidence="1">Cytoplasm</location>
        <location evidence="1">Perinuclear region</location>
    </subcellularLocation>
</comment>
<evidence type="ECO:0000256" key="4">
    <source>
        <dbReference type="ARBA" id="ARBA00022490"/>
    </source>
</evidence>
<feature type="compositionally biased region" description="Low complexity" evidence="12">
    <location>
        <begin position="1"/>
        <end position="16"/>
    </location>
</feature>
<dbReference type="GO" id="GO:0003723">
    <property type="term" value="F:RNA binding"/>
    <property type="evidence" value="ECO:0007669"/>
    <property type="project" value="UniProtKB-UniRule"/>
</dbReference>
<evidence type="ECO:0000256" key="3">
    <source>
        <dbReference type="ARBA" id="ARBA00022481"/>
    </source>
</evidence>
<evidence type="ECO:0000256" key="10">
    <source>
        <dbReference type="ARBA" id="ARBA00025462"/>
    </source>
</evidence>
<keyword evidence="7 11" id="KW-0694">RNA-binding</keyword>
<dbReference type="Pfam" id="PF00076">
    <property type="entry name" value="RRM_1"/>
    <property type="match status" value="1"/>
</dbReference>
<evidence type="ECO:0000313" key="14">
    <source>
        <dbReference type="EMBL" id="KAJ8044183.1"/>
    </source>
</evidence>
<dbReference type="GO" id="GO:0003743">
    <property type="term" value="F:translation initiation factor activity"/>
    <property type="evidence" value="ECO:0007669"/>
    <property type="project" value="UniProtKB-KW"/>
</dbReference>
<evidence type="ECO:0000256" key="6">
    <source>
        <dbReference type="ARBA" id="ARBA00022553"/>
    </source>
</evidence>
<protein>
    <recommendedName>
        <fullName evidence="2">Eukaryotic translation initiation factor 4H</fullName>
    </recommendedName>
</protein>
<dbReference type="InterPro" id="IPR012677">
    <property type="entry name" value="Nucleotide-bd_a/b_plait_sf"/>
</dbReference>
<keyword evidence="8" id="KW-0648">Protein biosynthesis</keyword>
<comment type="function">
    <text evidence="10">Stimulates the RNA helicase activity of EIF4A in the translation initiation complex. Binds weakly mRNA.</text>
</comment>
<dbReference type="PROSITE" id="PS50102">
    <property type="entry name" value="RRM"/>
    <property type="match status" value="1"/>
</dbReference>
<feature type="compositionally biased region" description="Gly residues" evidence="12">
    <location>
        <begin position="117"/>
        <end position="142"/>
    </location>
</feature>
<evidence type="ECO:0000259" key="13">
    <source>
        <dbReference type="PROSITE" id="PS50102"/>
    </source>
</evidence>
<feature type="compositionally biased region" description="Basic and acidic residues" evidence="12">
    <location>
        <begin position="189"/>
        <end position="216"/>
    </location>
</feature>
<feature type="region of interest" description="Disordered" evidence="12">
    <location>
        <begin position="109"/>
        <end position="273"/>
    </location>
</feature>
<dbReference type="GO" id="GO:0048471">
    <property type="term" value="C:perinuclear region of cytoplasm"/>
    <property type="evidence" value="ECO:0007669"/>
    <property type="project" value="UniProtKB-SubCell"/>
</dbReference>
<keyword evidence="6" id="KW-0597">Phosphoprotein</keyword>
<evidence type="ECO:0000256" key="11">
    <source>
        <dbReference type="PROSITE-ProRule" id="PRU00176"/>
    </source>
</evidence>
<dbReference type="Proteomes" id="UP001152320">
    <property type="component" value="Chromosome 4"/>
</dbReference>
<proteinExistence type="predicted"/>
<evidence type="ECO:0000256" key="5">
    <source>
        <dbReference type="ARBA" id="ARBA00022540"/>
    </source>
</evidence>
<keyword evidence="5 14" id="KW-0396">Initiation factor</keyword>